<feature type="compositionally biased region" description="Polar residues" evidence="1">
    <location>
        <begin position="107"/>
        <end position="136"/>
    </location>
</feature>
<dbReference type="AlphaFoldDB" id="A0A6G5A709"/>
<protein>
    <submittedName>
        <fullName evidence="2">Putative bovine pancreatic trypsin inhibitor</fullName>
    </submittedName>
</protein>
<evidence type="ECO:0000313" key="2">
    <source>
        <dbReference type="EMBL" id="NIE46754.1"/>
    </source>
</evidence>
<sequence>MNILGAGQQQTTTGSVHISESSSNTQNSQSSASHGQISPILVGSTGSGLVTNEVVTGGQQSRTTSGGSSSLTPNHISGSGTLIGNETVSSGTGVSAGTITQGQQQQRGSDQHNLQSGTGSSSQVNTEVAGSNMSAVQQSSSSHWNHMTGVGISTGSGHRRSGVCQAAVHTAYCLFEAYAMYAYDSYSGTCFMIYDCSLYGNKFPTLEACKRTCIRGGRQPQLHAPDIQKILNLTRPSTEMVQSSVKGTQISQRPSGPAQVPSLPGGTHISGSQGKLNTSMQQTTSAQSTVISSTGTSVGQTETGSTSQQASGQGQISGGQVATQSSGGGGATVTQSAQENRKRSRGGDG</sequence>
<dbReference type="SUPFAM" id="SSF57362">
    <property type="entry name" value="BPTI-like"/>
    <property type="match status" value="1"/>
</dbReference>
<organism evidence="2">
    <name type="scientific">Rhipicephalus microplus</name>
    <name type="common">Cattle tick</name>
    <name type="synonym">Boophilus microplus</name>
    <dbReference type="NCBI Taxonomy" id="6941"/>
    <lineage>
        <taxon>Eukaryota</taxon>
        <taxon>Metazoa</taxon>
        <taxon>Ecdysozoa</taxon>
        <taxon>Arthropoda</taxon>
        <taxon>Chelicerata</taxon>
        <taxon>Arachnida</taxon>
        <taxon>Acari</taxon>
        <taxon>Parasitiformes</taxon>
        <taxon>Ixodida</taxon>
        <taxon>Ixodoidea</taxon>
        <taxon>Ixodidae</taxon>
        <taxon>Rhipicephalinae</taxon>
        <taxon>Rhipicephalus</taxon>
        <taxon>Boophilus</taxon>
    </lineage>
</organism>
<feature type="compositionally biased region" description="Polar residues" evidence="1">
    <location>
        <begin position="238"/>
        <end position="254"/>
    </location>
</feature>
<dbReference type="InterPro" id="IPR036880">
    <property type="entry name" value="Kunitz_BPTI_sf"/>
</dbReference>
<dbReference type="GO" id="GO:0004867">
    <property type="term" value="F:serine-type endopeptidase inhibitor activity"/>
    <property type="evidence" value="ECO:0007669"/>
    <property type="project" value="InterPro"/>
</dbReference>
<dbReference type="Gene3D" id="4.10.410.10">
    <property type="entry name" value="Pancreatic trypsin inhibitor Kunitz domain"/>
    <property type="match status" value="1"/>
</dbReference>
<feature type="compositionally biased region" description="Low complexity" evidence="1">
    <location>
        <begin position="57"/>
        <end position="72"/>
    </location>
</feature>
<feature type="compositionally biased region" description="Polar residues" evidence="1">
    <location>
        <begin position="7"/>
        <end position="18"/>
    </location>
</feature>
<proteinExistence type="predicted"/>
<reference evidence="2" key="1">
    <citation type="submission" date="2020-03" db="EMBL/GenBank/DDBJ databases">
        <title>A transcriptome and proteome of the tick Rhipicephalus microplus shaped by the genetic composition of its hosts and developmental stage.</title>
        <authorList>
            <person name="Garcia G.R."/>
            <person name="Ribeiro J.M.C."/>
            <person name="Maruyama S.R."/>
            <person name="Gardinasse L.G."/>
            <person name="Nelson K."/>
            <person name="Ferreira B.R."/>
            <person name="Andrade T.G."/>
            <person name="Santos I.K.F.M."/>
        </authorList>
    </citation>
    <scope>NUCLEOTIDE SEQUENCE</scope>
    <source>
        <strain evidence="2">NSGR</strain>
        <tissue evidence="2">Salivary glands</tissue>
    </source>
</reference>
<feature type="compositionally biased region" description="Low complexity" evidence="1">
    <location>
        <begin position="278"/>
        <end position="320"/>
    </location>
</feature>
<dbReference type="EMBL" id="GIKN01004481">
    <property type="protein sequence ID" value="NIE46754.1"/>
    <property type="molecule type" value="Transcribed_RNA"/>
</dbReference>
<name>A0A6G5A709_RHIMP</name>
<feature type="region of interest" description="Disordered" evidence="1">
    <location>
        <begin position="1"/>
        <end position="44"/>
    </location>
</feature>
<feature type="region of interest" description="Disordered" evidence="1">
    <location>
        <begin position="238"/>
        <end position="349"/>
    </location>
</feature>
<feature type="compositionally biased region" description="Low complexity" evidence="1">
    <location>
        <begin position="19"/>
        <end position="33"/>
    </location>
</feature>
<evidence type="ECO:0000256" key="1">
    <source>
        <dbReference type="SAM" id="MobiDB-lite"/>
    </source>
</evidence>
<feature type="compositionally biased region" description="Polar residues" evidence="1">
    <location>
        <begin position="73"/>
        <end position="100"/>
    </location>
</feature>
<feature type="region of interest" description="Disordered" evidence="1">
    <location>
        <begin position="57"/>
        <end position="140"/>
    </location>
</feature>
<accession>A0A6G5A709</accession>
<dbReference type="VEuPathDB" id="VectorBase:LOC119165386"/>
<feature type="compositionally biased region" description="Basic and acidic residues" evidence="1">
    <location>
        <begin position="339"/>
        <end position="349"/>
    </location>
</feature>